<keyword evidence="2" id="KW-1185">Reference proteome</keyword>
<evidence type="ECO:0008006" key="3">
    <source>
        <dbReference type="Google" id="ProtNLM"/>
    </source>
</evidence>
<dbReference type="InterPro" id="IPR027417">
    <property type="entry name" value="P-loop_NTPase"/>
</dbReference>
<reference evidence="1 2" key="1">
    <citation type="journal article" date="2015" name="Int. J. Syst. Evol. Microbiol.">
        <title>Winogradskyella litoriviva sp. nov., isolated from coastal seawater.</title>
        <authorList>
            <person name="Nedashkovskaya O.I."/>
            <person name="Kukhlevskiy A.D."/>
            <person name="Zhukova N.V."/>
            <person name="Kim S.J."/>
            <person name="Rhee S.K."/>
            <person name="Mikhailov V.V."/>
        </authorList>
    </citation>
    <scope>NUCLEOTIDE SEQUENCE [LARGE SCALE GENOMIC DNA]</scope>
    <source>
        <strain evidence="1 2">KMM6491</strain>
    </source>
</reference>
<dbReference type="Proteomes" id="UP000805085">
    <property type="component" value="Unassembled WGS sequence"/>
</dbReference>
<gene>
    <name evidence="1" type="ORF">HNV10_06180</name>
</gene>
<organism evidence="1 2">
    <name type="scientific">Winogradskyella litoriviva</name>
    <dbReference type="NCBI Taxonomy" id="1220182"/>
    <lineage>
        <taxon>Bacteria</taxon>
        <taxon>Pseudomonadati</taxon>
        <taxon>Bacteroidota</taxon>
        <taxon>Flavobacteriia</taxon>
        <taxon>Flavobacteriales</taxon>
        <taxon>Flavobacteriaceae</taxon>
        <taxon>Winogradskyella</taxon>
    </lineage>
</organism>
<dbReference type="RefSeq" id="WP_173300451.1">
    <property type="nucleotide sequence ID" value="NZ_JABRWQ010000002.1"/>
</dbReference>
<dbReference type="SUPFAM" id="SSF52540">
    <property type="entry name" value="P-loop containing nucleoside triphosphate hydrolases"/>
    <property type="match status" value="1"/>
</dbReference>
<dbReference type="EMBL" id="JABRWQ010000002">
    <property type="protein sequence ID" value="NRD22819.1"/>
    <property type="molecule type" value="Genomic_DNA"/>
</dbReference>
<sequence>MKDPKLLFLFSQSPRSGHNFVADVLRKLVSTETVVGERSEVPFGPIIENYHTTLKTSYKSNRSEEFLNSIFIEPIREKLLNDGVNKVIKYTSFVGAETTLKYFPEDISIVSYRDPKDCLFSLFKGIRLKNDFKSKIKKILWPTGIYHYQYARKYSSSILKNLPKSNNFILVRYELLVQRDKEHLEYLIKKFDSKLTFSEFSEAIDNINVINTSFFKEETGGKSIWQSTKVTEAFNPVNRDHSVNKLQLMAIKKGSKSLRMAMGYLNKN</sequence>
<evidence type="ECO:0000313" key="2">
    <source>
        <dbReference type="Proteomes" id="UP000805085"/>
    </source>
</evidence>
<dbReference type="Gene3D" id="3.40.50.300">
    <property type="entry name" value="P-loop containing nucleotide triphosphate hydrolases"/>
    <property type="match status" value="1"/>
</dbReference>
<name>A0ABX2E4W3_9FLAO</name>
<protein>
    <recommendedName>
        <fullName evidence="3">Sulfotransferase domain-containing protein</fullName>
    </recommendedName>
</protein>
<evidence type="ECO:0000313" key="1">
    <source>
        <dbReference type="EMBL" id="NRD22819.1"/>
    </source>
</evidence>
<proteinExistence type="predicted"/>
<comment type="caution">
    <text evidence="1">The sequence shown here is derived from an EMBL/GenBank/DDBJ whole genome shotgun (WGS) entry which is preliminary data.</text>
</comment>
<accession>A0ABX2E4W3</accession>